<dbReference type="Proteomes" id="UP000807716">
    <property type="component" value="Unassembled WGS sequence"/>
</dbReference>
<keyword evidence="6" id="KW-0237">DNA synthesis</keyword>
<evidence type="ECO:0000256" key="13">
    <source>
        <dbReference type="ARBA" id="ARBA00023125"/>
    </source>
</evidence>
<dbReference type="PROSITE" id="PS00522">
    <property type="entry name" value="DNA_POLYMERASE_X"/>
    <property type="match status" value="1"/>
</dbReference>
<keyword evidence="8" id="KW-0548">Nucleotidyltransferase</keyword>
<dbReference type="OrthoDB" id="205514at2759"/>
<evidence type="ECO:0000256" key="6">
    <source>
        <dbReference type="ARBA" id="ARBA00022634"/>
    </source>
</evidence>
<evidence type="ECO:0000256" key="8">
    <source>
        <dbReference type="ARBA" id="ARBA00022695"/>
    </source>
</evidence>
<dbReference type="InterPro" id="IPR001357">
    <property type="entry name" value="BRCT_dom"/>
</dbReference>
<dbReference type="Pfam" id="PF10391">
    <property type="entry name" value="DNA_pol_lambd_f"/>
    <property type="match status" value="1"/>
</dbReference>
<evidence type="ECO:0000259" key="20">
    <source>
        <dbReference type="PROSITE" id="PS50172"/>
    </source>
</evidence>
<evidence type="ECO:0000256" key="3">
    <source>
        <dbReference type="ARBA" id="ARBA00008323"/>
    </source>
</evidence>
<feature type="region of interest" description="Disordered" evidence="19">
    <location>
        <begin position="48"/>
        <end position="207"/>
    </location>
</feature>
<evidence type="ECO:0000256" key="14">
    <source>
        <dbReference type="ARBA" id="ARBA00023204"/>
    </source>
</evidence>
<reference evidence="21" key="1">
    <citation type="journal article" date="2020" name="Fungal Divers.">
        <title>Resolving the Mortierellaceae phylogeny through synthesis of multi-gene phylogenetics and phylogenomics.</title>
        <authorList>
            <person name="Vandepol N."/>
            <person name="Liber J."/>
            <person name="Desiro A."/>
            <person name="Na H."/>
            <person name="Kennedy M."/>
            <person name="Barry K."/>
            <person name="Grigoriev I.V."/>
            <person name="Miller A.N."/>
            <person name="O'Donnell K."/>
            <person name="Stajich J.E."/>
            <person name="Bonito G."/>
        </authorList>
    </citation>
    <scope>NUCLEOTIDE SEQUENCE</scope>
    <source>
        <strain evidence="21">BC1065</strain>
    </source>
</reference>
<dbReference type="EC" id="2.7.7.7" evidence="4"/>
<keyword evidence="16" id="KW-0539">Nucleus</keyword>
<keyword evidence="15" id="KW-0456">Lyase</keyword>
<keyword evidence="11" id="KW-0227">DNA damage</keyword>
<evidence type="ECO:0000256" key="15">
    <source>
        <dbReference type="ARBA" id="ARBA00023239"/>
    </source>
</evidence>
<keyword evidence="14" id="KW-0234">DNA repair</keyword>
<evidence type="ECO:0000256" key="17">
    <source>
        <dbReference type="ARBA" id="ARBA00049244"/>
    </source>
</evidence>
<feature type="domain" description="BRCT" evidence="20">
    <location>
        <begin position="209"/>
        <end position="327"/>
    </location>
</feature>
<feature type="compositionally biased region" description="Low complexity" evidence="19">
    <location>
        <begin position="1"/>
        <end position="20"/>
    </location>
</feature>
<comment type="caution">
    <text evidence="21">The sequence shown here is derived from an EMBL/GenBank/DDBJ whole genome shotgun (WGS) entry which is preliminary data.</text>
</comment>
<dbReference type="InterPro" id="IPR018944">
    <property type="entry name" value="DNA_pol_lambd_fingers_domain"/>
</dbReference>
<dbReference type="InterPro" id="IPR036420">
    <property type="entry name" value="BRCT_dom_sf"/>
</dbReference>
<gene>
    <name evidence="21" type="ORF">DFQ27_008065</name>
</gene>
<keyword evidence="13" id="KW-0238">DNA-binding</keyword>
<dbReference type="GO" id="GO:0016829">
    <property type="term" value="F:lyase activity"/>
    <property type="evidence" value="ECO:0007669"/>
    <property type="project" value="UniProtKB-KW"/>
</dbReference>
<feature type="compositionally biased region" description="Basic and acidic residues" evidence="19">
    <location>
        <begin position="406"/>
        <end position="431"/>
    </location>
</feature>
<dbReference type="GO" id="GO:0003887">
    <property type="term" value="F:DNA-directed DNA polymerase activity"/>
    <property type="evidence" value="ECO:0007669"/>
    <property type="project" value="UniProtKB-KW"/>
</dbReference>
<dbReference type="Gene3D" id="1.10.150.20">
    <property type="entry name" value="5' to 3' exonuclease, C-terminal subdomain"/>
    <property type="match status" value="1"/>
</dbReference>
<evidence type="ECO:0000256" key="11">
    <source>
        <dbReference type="ARBA" id="ARBA00022763"/>
    </source>
</evidence>
<evidence type="ECO:0000256" key="18">
    <source>
        <dbReference type="PIRSR" id="PIRSR622312-50"/>
    </source>
</evidence>
<protein>
    <recommendedName>
        <fullName evidence="5">DNA polymerase lambda</fullName>
        <ecNumber evidence="4">2.7.7.7</ecNumber>
    </recommendedName>
</protein>
<dbReference type="SUPFAM" id="SSF81585">
    <property type="entry name" value="PsbU/PolX domain-like"/>
    <property type="match status" value="1"/>
</dbReference>
<name>A0A9P6TYV4_9FUNG</name>
<dbReference type="SUPFAM" id="SSF47802">
    <property type="entry name" value="DNA polymerase beta, N-terminal domain-like"/>
    <property type="match status" value="1"/>
</dbReference>
<dbReference type="SMART" id="SM00483">
    <property type="entry name" value="POLXc"/>
    <property type="match status" value="1"/>
</dbReference>
<comment type="subcellular location">
    <subcellularLocation>
        <location evidence="2">Nucleus</location>
    </subcellularLocation>
</comment>
<dbReference type="SUPFAM" id="SSF81301">
    <property type="entry name" value="Nucleotidyltransferase"/>
    <property type="match status" value="1"/>
</dbReference>
<keyword evidence="12" id="KW-0239">DNA-directed DNA polymerase</keyword>
<accession>A0A9P6TYV4</accession>
<sequence>MNEQTNASNAEAEQKQNANAPHEDSENAKTNNKAAFFADLDDSVANVEQEDSGLLPPAMSTAPIVTVKSLGKKRRFGTSSSGASSTDPPQDGSSEDLGHQGAASPPPELVQQPKPPELQDTVPTEVPEHSSDITDPTADASEPAIVQKRTKVVHFDLSDSSDSSQPTSPVAKDTDHPEPPIITTSSAKPVSVSSSNSKAKTTSNDSKPTAIRRFEGVRAYVVPTGIDSMYYELLRDRLLAYGGTWLGPPNKPRPKRVGVVSDRPEPIPVPYQPDITTHVVSSLKTRAAVCAALQVESIDPKVALVDSAWLSDSLELRTPLDSVRFLIPDSLPGPATETGNPPEGPKKSTKFTPKPPDSPPRTNLVTDSDDEQAVAGDMSLDDVIEEVRNGSLELDHLTLDELPSDTDNHDREEPEDDHASEAGHETARQEAQELPSSSEADAMIQGTKSKQQEALLNYIAAGKKAAGKKAAFRTKAKYRCQEPHTGADEYKYNRRVLEQLEQILHYYERTEQKGSKDKWRVVGYRKAITAIRALDFELTSEEMAARIQGIGPRIAKKIGECISMGRISKLNYLGSEFSAEQLQVDNLFRNIYGVGAAQAELWFKQGLRTLDDVRQLSNLTQNQQVGLKYYEDLLKRIPRKEVEEIGEVVKKVALELHPDIECEVTGSYRRGAADCGDVDMVISRPGVDLGSETFPIMNHILERLEEKGFLTDHLSLPVWSDDMQNQYKHFKYMGICKLPGTDRTHHHIDLLVVPARDRGSTLIYFTGNDVFNRSIRQLAFRRGMHLSDKGLWDRVIRDKKRNIIDRGTWVAGHTEKEVFDYLKVDWLEPHERNC</sequence>
<dbReference type="InterPro" id="IPR019843">
    <property type="entry name" value="DNA_pol-X_BS"/>
</dbReference>
<evidence type="ECO:0000256" key="9">
    <source>
        <dbReference type="ARBA" id="ARBA00022705"/>
    </source>
</evidence>
<dbReference type="FunFam" id="1.10.150.20:FF:000010">
    <property type="entry name" value="DNA polymerase lambda"/>
    <property type="match status" value="1"/>
</dbReference>
<dbReference type="Gene3D" id="3.30.460.10">
    <property type="entry name" value="Beta Polymerase, domain 2"/>
    <property type="match status" value="1"/>
</dbReference>
<dbReference type="GO" id="GO:0005634">
    <property type="term" value="C:nucleus"/>
    <property type="evidence" value="ECO:0007669"/>
    <property type="project" value="UniProtKB-SubCell"/>
</dbReference>
<evidence type="ECO:0000256" key="10">
    <source>
        <dbReference type="ARBA" id="ARBA00022723"/>
    </source>
</evidence>
<evidence type="ECO:0000313" key="21">
    <source>
        <dbReference type="EMBL" id="KAG0252468.1"/>
    </source>
</evidence>
<evidence type="ECO:0000256" key="4">
    <source>
        <dbReference type="ARBA" id="ARBA00012417"/>
    </source>
</evidence>
<dbReference type="AlphaFoldDB" id="A0A9P6TYV4"/>
<evidence type="ECO:0000256" key="7">
    <source>
        <dbReference type="ARBA" id="ARBA00022679"/>
    </source>
</evidence>
<dbReference type="PRINTS" id="PR00869">
    <property type="entry name" value="DNAPOLX"/>
</dbReference>
<dbReference type="InterPro" id="IPR028207">
    <property type="entry name" value="DNA_pol_B_palm_palm"/>
</dbReference>
<keyword evidence="22" id="KW-1185">Reference proteome</keyword>
<feature type="region of interest" description="Disordered" evidence="19">
    <location>
        <begin position="391"/>
        <end position="448"/>
    </location>
</feature>
<dbReference type="InterPro" id="IPR029398">
    <property type="entry name" value="PolB_thumb"/>
</dbReference>
<dbReference type="SUPFAM" id="SSF52113">
    <property type="entry name" value="BRCT domain"/>
    <property type="match status" value="1"/>
</dbReference>
<dbReference type="CDD" id="cd00141">
    <property type="entry name" value="NT_POLXc"/>
    <property type="match status" value="1"/>
</dbReference>
<dbReference type="Gene3D" id="1.10.150.110">
    <property type="entry name" value="DNA polymerase beta, N-terminal domain-like"/>
    <property type="match status" value="1"/>
</dbReference>
<dbReference type="Pfam" id="PF14792">
    <property type="entry name" value="DNA_pol_B_palm"/>
    <property type="match status" value="1"/>
</dbReference>
<evidence type="ECO:0000256" key="1">
    <source>
        <dbReference type="ARBA" id="ARBA00001936"/>
    </source>
</evidence>
<keyword evidence="10" id="KW-0479">Metal-binding</keyword>
<dbReference type="InterPro" id="IPR010996">
    <property type="entry name" value="HHH_MUS81"/>
</dbReference>
<evidence type="ECO:0000256" key="16">
    <source>
        <dbReference type="ARBA" id="ARBA00023242"/>
    </source>
</evidence>
<dbReference type="GO" id="GO:0003677">
    <property type="term" value="F:DNA binding"/>
    <property type="evidence" value="ECO:0007669"/>
    <property type="project" value="UniProtKB-KW"/>
</dbReference>
<proteinExistence type="inferred from homology"/>
<feature type="compositionally biased region" description="Low complexity" evidence="19">
    <location>
        <begin position="183"/>
        <end position="207"/>
    </location>
</feature>
<evidence type="ECO:0000313" key="22">
    <source>
        <dbReference type="Proteomes" id="UP000807716"/>
    </source>
</evidence>
<evidence type="ECO:0000256" key="5">
    <source>
        <dbReference type="ARBA" id="ARBA00016513"/>
    </source>
</evidence>
<dbReference type="Pfam" id="PF14716">
    <property type="entry name" value="HHH_8"/>
    <property type="match status" value="1"/>
</dbReference>
<keyword evidence="7" id="KW-0808">Transferase</keyword>
<feature type="compositionally biased region" description="Polar residues" evidence="19">
    <location>
        <begin position="77"/>
        <end position="92"/>
    </location>
</feature>
<organism evidence="21 22">
    <name type="scientific">Actinomortierella ambigua</name>
    <dbReference type="NCBI Taxonomy" id="1343610"/>
    <lineage>
        <taxon>Eukaryota</taxon>
        <taxon>Fungi</taxon>
        <taxon>Fungi incertae sedis</taxon>
        <taxon>Mucoromycota</taxon>
        <taxon>Mortierellomycotina</taxon>
        <taxon>Mortierellomycetes</taxon>
        <taxon>Mortierellales</taxon>
        <taxon>Mortierellaceae</taxon>
        <taxon>Actinomortierella</taxon>
    </lineage>
</organism>
<keyword evidence="9" id="KW-0235">DNA replication</keyword>
<evidence type="ECO:0000256" key="12">
    <source>
        <dbReference type="ARBA" id="ARBA00022932"/>
    </source>
</evidence>
<feature type="compositionally biased region" description="Pro residues" evidence="19">
    <location>
        <begin position="104"/>
        <end position="116"/>
    </location>
</feature>
<evidence type="ECO:0000256" key="19">
    <source>
        <dbReference type="SAM" id="MobiDB-lite"/>
    </source>
</evidence>
<dbReference type="PRINTS" id="PR00870">
    <property type="entry name" value="DNAPOLXBETA"/>
</dbReference>
<comment type="cofactor">
    <cofactor evidence="1">
        <name>Mn(2+)</name>
        <dbReference type="ChEBI" id="CHEBI:29035"/>
    </cofactor>
</comment>
<dbReference type="InterPro" id="IPR022312">
    <property type="entry name" value="DNA_pol_X"/>
</dbReference>
<dbReference type="GO" id="GO:0006260">
    <property type="term" value="P:DNA replication"/>
    <property type="evidence" value="ECO:0007669"/>
    <property type="project" value="UniProtKB-KW"/>
</dbReference>
<dbReference type="InterPro" id="IPR043519">
    <property type="entry name" value="NT_sf"/>
</dbReference>
<feature type="region of interest" description="Disordered" evidence="19">
    <location>
        <begin position="1"/>
        <end position="35"/>
    </location>
</feature>
<dbReference type="FunFam" id="1.10.150.110:FF:000005">
    <property type="entry name" value="DNA polymerase POL4"/>
    <property type="match status" value="1"/>
</dbReference>
<dbReference type="GO" id="GO:0006303">
    <property type="term" value="P:double-strand break repair via nonhomologous end joining"/>
    <property type="evidence" value="ECO:0007669"/>
    <property type="project" value="TreeGrafter"/>
</dbReference>
<comment type="catalytic activity">
    <reaction evidence="17">
        <text>DNA(n) + a 2'-deoxyribonucleoside 5'-triphosphate = DNA(n+1) + diphosphate</text>
        <dbReference type="Rhea" id="RHEA:22508"/>
        <dbReference type="Rhea" id="RHEA-COMP:17339"/>
        <dbReference type="Rhea" id="RHEA-COMP:17340"/>
        <dbReference type="ChEBI" id="CHEBI:33019"/>
        <dbReference type="ChEBI" id="CHEBI:61560"/>
        <dbReference type="ChEBI" id="CHEBI:173112"/>
        <dbReference type="EC" id="2.7.7.7"/>
    </reaction>
</comment>
<dbReference type="GO" id="GO:0046872">
    <property type="term" value="F:metal ion binding"/>
    <property type="evidence" value="ECO:0007669"/>
    <property type="project" value="UniProtKB-KW"/>
</dbReference>
<dbReference type="InterPro" id="IPR037160">
    <property type="entry name" value="DNA_Pol_thumb_sf"/>
</dbReference>
<dbReference type="EMBL" id="JAAAJB010000661">
    <property type="protein sequence ID" value="KAG0252468.1"/>
    <property type="molecule type" value="Genomic_DNA"/>
</dbReference>
<dbReference type="PANTHER" id="PTHR11276">
    <property type="entry name" value="DNA POLYMERASE TYPE-X FAMILY MEMBER"/>
    <property type="match status" value="1"/>
</dbReference>
<feature type="region of interest" description="Disordered" evidence="19">
    <location>
        <begin position="328"/>
        <end position="373"/>
    </location>
</feature>
<dbReference type="Gene3D" id="3.30.210.10">
    <property type="entry name" value="DNA polymerase, thumb domain"/>
    <property type="match status" value="1"/>
</dbReference>
<dbReference type="PROSITE" id="PS50172">
    <property type="entry name" value="BRCT"/>
    <property type="match status" value="1"/>
</dbReference>
<dbReference type="InterPro" id="IPR027421">
    <property type="entry name" value="DNA_pol_lamdba_lyase_dom_sf"/>
</dbReference>
<feature type="active site" description="Nucleophile; Schiff-base intermediate with DNA; for 5'-dRP lyase activity" evidence="18">
    <location>
        <position position="557"/>
    </location>
</feature>
<dbReference type="InterPro" id="IPR002054">
    <property type="entry name" value="DNA-dir_DNA_pol_X"/>
</dbReference>
<dbReference type="Gene3D" id="3.40.50.10190">
    <property type="entry name" value="BRCT domain"/>
    <property type="match status" value="1"/>
</dbReference>
<evidence type="ECO:0000256" key="2">
    <source>
        <dbReference type="ARBA" id="ARBA00004123"/>
    </source>
</evidence>
<dbReference type="PANTHER" id="PTHR11276:SF28">
    <property type="entry name" value="DNA POLYMERASE LAMBDA"/>
    <property type="match status" value="1"/>
</dbReference>
<dbReference type="Pfam" id="PF14791">
    <property type="entry name" value="DNA_pol_B_thumb"/>
    <property type="match status" value="1"/>
</dbReference>
<dbReference type="InterPro" id="IPR002008">
    <property type="entry name" value="DNA_pol_X_beta-like"/>
</dbReference>
<comment type="similarity">
    <text evidence="3">Belongs to the DNA polymerase type-X family.</text>
</comment>